<dbReference type="InterPro" id="IPR038874">
    <property type="entry name" value="TMEM253"/>
</dbReference>
<keyword evidence="4 5" id="KW-0472">Membrane</keyword>
<feature type="transmembrane region" description="Helical" evidence="5">
    <location>
        <begin position="110"/>
        <end position="133"/>
    </location>
</feature>
<evidence type="ECO:0000313" key="7">
    <source>
        <dbReference type="Proteomes" id="UP001152803"/>
    </source>
</evidence>
<keyword evidence="2 5" id="KW-0812">Transmembrane</keyword>
<evidence type="ECO:0000256" key="2">
    <source>
        <dbReference type="ARBA" id="ARBA00022692"/>
    </source>
</evidence>
<sequence length="207" mass="23009">MFQEGLYQVFFKDRPLPRPEAISSTLEQLKEARITRWFGSVVNTRLLIIGVVQVLGALASVLTTISFICMEFGCSISMTTPIWCGVFYLATGGLSIHVQRKPNRLKVSTLMGLNIFSLLLGLLSILTYSLHIAKEDIPLSKAQRVGAYVTKGSSMFFMVMCLLASVYTLLLIWRGLSHNSTPYRQTYSALSQGGEEQSDLLLTEDSL</sequence>
<dbReference type="PANTHER" id="PTHR37359">
    <property type="entry name" value="TRANSMEMBRANE PROTEIN 253"/>
    <property type="match status" value="1"/>
</dbReference>
<evidence type="ECO:0000256" key="3">
    <source>
        <dbReference type="ARBA" id="ARBA00022989"/>
    </source>
</evidence>
<feature type="transmembrane region" description="Helical" evidence="5">
    <location>
        <begin position="80"/>
        <end position="98"/>
    </location>
</feature>
<protein>
    <submittedName>
        <fullName evidence="6">Uncharacterized protein</fullName>
    </submittedName>
</protein>
<name>A0A9Q1DFR0_CONCO</name>
<evidence type="ECO:0000256" key="1">
    <source>
        <dbReference type="ARBA" id="ARBA00004141"/>
    </source>
</evidence>
<evidence type="ECO:0000256" key="4">
    <source>
        <dbReference type="ARBA" id="ARBA00023136"/>
    </source>
</evidence>
<evidence type="ECO:0000256" key="5">
    <source>
        <dbReference type="SAM" id="Phobius"/>
    </source>
</evidence>
<keyword evidence="7" id="KW-1185">Reference proteome</keyword>
<evidence type="ECO:0000313" key="6">
    <source>
        <dbReference type="EMBL" id="KAJ8268716.1"/>
    </source>
</evidence>
<dbReference type="AlphaFoldDB" id="A0A9Q1DFR0"/>
<dbReference type="PANTHER" id="PTHR37359:SF1">
    <property type="entry name" value="TRANSMEMBRANE PROTEIN 253"/>
    <property type="match status" value="1"/>
</dbReference>
<comment type="caution">
    <text evidence="6">The sequence shown here is derived from an EMBL/GenBank/DDBJ whole genome shotgun (WGS) entry which is preliminary data.</text>
</comment>
<keyword evidence="3 5" id="KW-1133">Transmembrane helix</keyword>
<dbReference type="OrthoDB" id="8932019at2759"/>
<dbReference type="GO" id="GO:0016020">
    <property type="term" value="C:membrane"/>
    <property type="evidence" value="ECO:0007669"/>
    <property type="project" value="UniProtKB-SubCell"/>
</dbReference>
<accession>A0A9Q1DFR0</accession>
<comment type="subcellular location">
    <subcellularLocation>
        <location evidence="1">Membrane</location>
        <topology evidence="1">Multi-pass membrane protein</topology>
    </subcellularLocation>
</comment>
<dbReference type="InterPro" id="IPR007237">
    <property type="entry name" value="CD20-like"/>
</dbReference>
<dbReference type="Pfam" id="PF04103">
    <property type="entry name" value="CD20"/>
    <property type="match status" value="1"/>
</dbReference>
<dbReference type="EMBL" id="JAFJMO010000008">
    <property type="protein sequence ID" value="KAJ8268716.1"/>
    <property type="molecule type" value="Genomic_DNA"/>
</dbReference>
<reference evidence="6" key="1">
    <citation type="journal article" date="2023" name="Science">
        <title>Genome structures resolve the early diversification of teleost fishes.</title>
        <authorList>
            <person name="Parey E."/>
            <person name="Louis A."/>
            <person name="Montfort J."/>
            <person name="Bouchez O."/>
            <person name="Roques C."/>
            <person name="Iampietro C."/>
            <person name="Lluch J."/>
            <person name="Castinel A."/>
            <person name="Donnadieu C."/>
            <person name="Desvignes T."/>
            <person name="Floi Bucao C."/>
            <person name="Jouanno E."/>
            <person name="Wen M."/>
            <person name="Mejri S."/>
            <person name="Dirks R."/>
            <person name="Jansen H."/>
            <person name="Henkel C."/>
            <person name="Chen W.J."/>
            <person name="Zahm M."/>
            <person name="Cabau C."/>
            <person name="Klopp C."/>
            <person name="Thompson A.W."/>
            <person name="Robinson-Rechavi M."/>
            <person name="Braasch I."/>
            <person name="Lecointre G."/>
            <person name="Bobe J."/>
            <person name="Postlethwait J.H."/>
            <person name="Berthelot C."/>
            <person name="Roest Crollius H."/>
            <person name="Guiguen Y."/>
        </authorList>
    </citation>
    <scope>NUCLEOTIDE SEQUENCE</scope>
    <source>
        <strain evidence="6">Concon-B</strain>
    </source>
</reference>
<proteinExistence type="predicted"/>
<feature type="transmembrane region" description="Helical" evidence="5">
    <location>
        <begin position="46"/>
        <end position="68"/>
    </location>
</feature>
<gene>
    <name evidence="6" type="ORF">COCON_G00113230</name>
</gene>
<feature type="transmembrane region" description="Helical" evidence="5">
    <location>
        <begin position="153"/>
        <end position="173"/>
    </location>
</feature>
<organism evidence="6 7">
    <name type="scientific">Conger conger</name>
    <name type="common">Conger eel</name>
    <name type="synonym">Muraena conger</name>
    <dbReference type="NCBI Taxonomy" id="82655"/>
    <lineage>
        <taxon>Eukaryota</taxon>
        <taxon>Metazoa</taxon>
        <taxon>Chordata</taxon>
        <taxon>Craniata</taxon>
        <taxon>Vertebrata</taxon>
        <taxon>Euteleostomi</taxon>
        <taxon>Actinopterygii</taxon>
        <taxon>Neopterygii</taxon>
        <taxon>Teleostei</taxon>
        <taxon>Anguilliformes</taxon>
        <taxon>Congridae</taxon>
        <taxon>Conger</taxon>
    </lineage>
</organism>
<dbReference type="Proteomes" id="UP001152803">
    <property type="component" value="Unassembled WGS sequence"/>
</dbReference>